<name>A0AAV3T5P1_9EURY</name>
<dbReference type="AlphaFoldDB" id="A0AAV3T5P1"/>
<evidence type="ECO:0000256" key="2">
    <source>
        <dbReference type="ARBA" id="ARBA00023125"/>
    </source>
</evidence>
<proteinExistence type="predicted"/>
<dbReference type="Proteomes" id="UP001500420">
    <property type="component" value="Unassembled WGS sequence"/>
</dbReference>
<evidence type="ECO:0000256" key="3">
    <source>
        <dbReference type="ARBA" id="ARBA00023172"/>
    </source>
</evidence>
<feature type="region of interest" description="Disordered" evidence="5">
    <location>
        <begin position="256"/>
        <end position="285"/>
    </location>
</feature>
<evidence type="ECO:0000259" key="6">
    <source>
        <dbReference type="PROSITE" id="PS51898"/>
    </source>
</evidence>
<evidence type="ECO:0000256" key="5">
    <source>
        <dbReference type="SAM" id="MobiDB-lite"/>
    </source>
</evidence>
<evidence type="ECO:0000256" key="4">
    <source>
        <dbReference type="PROSITE-ProRule" id="PRU01248"/>
    </source>
</evidence>
<dbReference type="PROSITE" id="PS51900">
    <property type="entry name" value="CB"/>
    <property type="match status" value="1"/>
</dbReference>
<dbReference type="InterPro" id="IPR002104">
    <property type="entry name" value="Integrase_catalytic"/>
</dbReference>
<protein>
    <submittedName>
        <fullName evidence="8">Tyrosine-type recombinase/integrase</fullName>
    </submittedName>
</protein>
<dbReference type="InterPro" id="IPR004107">
    <property type="entry name" value="Integrase_SAM-like_N"/>
</dbReference>
<evidence type="ECO:0000256" key="1">
    <source>
        <dbReference type="ARBA" id="ARBA00022908"/>
    </source>
</evidence>
<evidence type="ECO:0000259" key="7">
    <source>
        <dbReference type="PROSITE" id="PS51900"/>
    </source>
</evidence>
<accession>A0AAV3T5P1</accession>
<dbReference type="Gene3D" id="1.10.443.10">
    <property type="entry name" value="Intergrase catalytic core"/>
    <property type="match status" value="1"/>
</dbReference>
<reference evidence="8 9" key="1">
    <citation type="journal article" date="2019" name="Int. J. Syst. Evol. Microbiol.">
        <title>The Global Catalogue of Microorganisms (GCM) 10K type strain sequencing project: providing services to taxonomists for standard genome sequencing and annotation.</title>
        <authorList>
            <consortium name="The Broad Institute Genomics Platform"/>
            <consortium name="The Broad Institute Genome Sequencing Center for Infectious Disease"/>
            <person name="Wu L."/>
            <person name="Ma J."/>
        </authorList>
    </citation>
    <scope>NUCLEOTIDE SEQUENCE [LARGE SCALE GENOMIC DNA]</scope>
    <source>
        <strain evidence="8 9">JCM 16328</strain>
    </source>
</reference>
<evidence type="ECO:0000313" key="8">
    <source>
        <dbReference type="EMBL" id="GAA0665464.1"/>
    </source>
</evidence>
<dbReference type="PANTHER" id="PTHR30349">
    <property type="entry name" value="PHAGE INTEGRASE-RELATED"/>
    <property type="match status" value="1"/>
</dbReference>
<dbReference type="EMBL" id="BAAADV010000001">
    <property type="protein sequence ID" value="GAA0665464.1"/>
    <property type="molecule type" value="Genomic_DNA"/>
</dbReference>
<keyword evidence="9" id="KW-1185">Reference proteome</keyword>
<keyword evidence="1" id="KW-0229">DNA integration</keyword>
<comment type="caution">
    <text evidence="8">The sequence shown here is derived from an EMBL/GenBank/DDBJ whole genome shotgun (WGS) entry which is preliminary data.</text>
</comment>
<gene>
    <name evidence="8" type="ORF">GCM10009020_08150</name>
</gene>
<dbReference type="InterPro" id="IPR010998">
    <property type="entry name" value="Integrase_recombinase_N"/>
</dbReference>
<feature type="compositionally biased region" description="Low complexity" evidence="5">
    <location>
        <begin position="272"/>
        <end position="281"/>
    </location>
</feature>
<dbReference type="PROSITE" id="PS51898">
    <property type="entry name" value="TYR_RECOMBINASE"/>
    <property type="match status" value="1"/>
</dbReference>
<dbReference type="Pfam" id="PF02899">
    <property type="entry name" value="Phage_int_SAM_1"/>
    <property type="match status" value="1"/>
</dbReference>
<evidence type="ECO:0000313" key="9">
    <source>
        <dbReference type="Proteomes" id="UP001500420"/>
    </source>
</evidence>
<dbReference type="GO" id="GO:0015074">
    <property type="term" value="P:DNA integration"/>
    <property type="evidence" value="ECO:0007669"/>
    <property type="project" value="UniProtKB-KW"/>
</dbReference>
<dbReference type="GO" id="GO:0003677">
    <property type="term" value="F:DNA binding"/>
    <property type="evidence" value="ECO:0007669"/>
    <property type="project" value="UniProtKB-UniRule"/>
</dbReference>
<dbReference type="InterPro" id="IPR013762">
    <property type="entry name" value="Integrase-like_cat_sf"/>
</dbReference>
<dbReference type="SUPFAM" id="SSF56349">
    <property type="entry name" value="DNA breaking-rejoining enzymes"/>
    <property type="match status" value="1"/>
</dbReference>
<dbReference type="InterPro" id="IPR044068">
    <property type="entry name" value="CB"/>
</dbReference>
<dbReference type="PANTHER" id="PTHR30349:SF41">
    <property type="entry name" value="INTEGRASE_RECOMBINASE PROTEIN MJ0367-RELATED"/>
    <property type="match status" value="1"/>
</dbReference>
<feature type="domain" description="Core-binding (CB)" evidence="7">
    <location>
        <begin position="8"/>
        <end position="93"/>
    </location>
</feature>
<feature type="domain" description="Tyr recombinase" evidence="6">
    <location>
        <begin position="117"/>
        <end position="332"/>
    </location>
</feature>
<dbReference type="GO" id="GO:0006310">
    <property type="term" value="P:DNA recombination"/>
    <property type="evidence" value="ECO:0007669"/>
    <property type="project" value="UniProtKB-KW"/>
</dbReference>
<keyword evidence="2 4" id="KW-0238">DNA-binding</keyword>
<sequence>MSDELQPLAPEAAVDLYLDSRRDEVTSETLTSHKYRLKMFVEWCEENSITNINDLSGRDLHAYRVDRRDDGELKPVTLRGQLSTLRAFLRFCASVDAVPEGLASKVLLPTLSESDRASETKLDPERAEHILEYVSRYQYASRTHVVFALLWRTGIRTGSIRALDMGDFYPEEQALELVHRPETGTPLKNKQNAERMVALDGRLIRMLEEYIDGPRHDKTDEYDREPLVTTQQGRPAASTIRDTIYRITRPCTVGKECPHDRDPDDCPAMETRSSSRCPSSRSPHDIRSGAITAHLLEDVPVEIVSERCDVSRDVLDRHYDRRTEREKMEQRRDHLPTN</sequence>
<dbReference type="RefSeq" id="WP_343772602.1">
    <property type="nucleotide sequence ID" value="NZ_BAAADV010000001.1"/>
</dbReference>
<dbReference type="InterPro" id="IPR011010">
    <property type="entry name" value="DNA_brk_join_enz"/>
</dbReference>
<dbReference type="Gene3D" id="1.10.150.130">
    <property type="match status" value="1"/>
</dbReference>
<dbReference type="InterPro" id="IPR050090">
    <property type="entry name" value="Tyrosine_recombinase_XerCD"/>
</dbReference>
<keyword evidence="3" id="KW-0233">DNA recombination</keyword>
<organism evidence="8 9">
    <name type="scientific">Natronoarchaeum mannanilyticum</name>
    <dbReference type="NCBI Taxonomy" id="926360"/>
    <lineage>
        <taxon>Archaea</taxon>
        <taxon>Methanobacteriati</taxon>
        <taxon>Methanobacteriota</taxon>
        <taxon>Stenosarchaea group</taxon>
        <taxon>Halobacteria</taxon>
        <taxon>Halobacteriales</taxon>
        <taxon>Natronoarchaeaceae</taxon>
    </lineage>
</organism>